<evidence type="ECO:0000256" key="3">
    <source>
        <dbReference type="ARBA" id="ARBA00022777"/>
    </source>
</evidence>
<dbReference type="Proteomes" id="UP001163726">
    <property type="component" value="Plasmid pCadTS8_2"/>
</dbReference>
<sequence>MASLASIGECMLELNATDTLNFKRSFAGDTYNTAVYAKRWHSRLNVHYISAIGTDNLSNEMLAQWKAESLNTQYIARTADAQLGIYAITRDDKNQRCVSYWRKESAASQLMSLLKQQNILAELPKFDYVYFTGISLGILSDQGRTELLELIEKLRNQGSTIVFDPNYREKLWHSDEDAISWLTKAYQLTDIALPGMTDHKAVFKHETHDEVAEFLRNLGCKEIIVKNAQDGIYVFTSDEEFCYSVRKDAPCIDTTAAGDSFAGTYIAARMAGDDVLSAVEAGADVAISVVKHVGAITH</sequence>
<reference evidence="5" key="1">
    <citation type="submission" date="2022-10" db="EMBL/GenBank/DDBJ databases">
        <title>Catenovulum adriacola sp. nov. isolated in the Harbour of Susak.</title>
        <authorList>
            <person name="Schoch T."/>
            <person name="Reich S.J."/>
            <person name="Stoeferle S."/>
            <person name="Flaiz M."/>
            <person name="Kazda M."/>
            <person name="Riedel C.U."/>
            <person name="Duerre P."/>
        </authorList>
    </citation>
    <scope>NUCLEOTIDE SEQUENCE</scope>
    <source>
        <strain evidence="5">TS8</strain>
        <plasmid evidence="5">pCadTS8_2</plasmid>
    </source>
</reference>
<keyword evidence="3 5" id="KW-0418">Kinase</keyword>
<gene>
    <name evidence="5" type="ORF">OLW01_17320</name>
</gene>
<comment type="similarity">
    <text evidence="1">Belongs to the carbohydrate kinase PfkB family.</text>
</comment>
<dbReference type="Gene3D" id="3.40.1190.20">
    <property type="match status" value="1"/>
</dbReference>
<accession>A0ABY7ARV3</accession>
<dbReference type="InterPro" id="IPR011611">
    <property type="entry name" value="PfkB_dom"/>
</dbReference>
<dbReference type="EMBL" id="CP109967">
    <property type="protein sequence ID" value="WAJ72045.1"/>
    <property type="molecule type" value="Genomic_DNA"/>
</dbReference>
<evidence type="ECO:0000259" key="4">
    <source>
        <dbReference type="Pfam" id="PF00294"/>
    </source>
</evidence>
<dbReference type="PANTHER" id="PTHR43085">
    <property type="entry name" value="HEXOKINASE FAMILY MEMBER"/>
    <property type="match status" value="1"/>
</dbReference>
<keyword evidence="5" id="KW-0614">Plasmid</keyword>
<dbReference type="Pfam" id="PF00294">
    <property type="entry name" value="PfkB"/>
    <property type="match status" value="1"/>
</dbReference>
<geneLocation type="plasmid" evidence="5 6">
    <name>pCadTS8_2</name>
</geneLocation>
<evidence type="ECO:0000256" key="2">
    <source>
        <dbReference type="ARBA" id="ARBA00022679"/>
    </source>
</evidence>
<evidence type="ECO:0000313" key="6">
    <source>
        <dbReference type="Proteomes" id="UP001163726"/>
    </source>
</evidence>
<name>A0ABY7ARV3_9ALTE</name>
<feature type="domain" description="Carbohydrate kinase PfkB" evidence="4">
    <location>
        <begin position="1"/>
        <end position="297"/>
    </location>
</feature>
<organism evidence="5 6">
    <name type="scientific">Catenovulum adriaticum</name>
    <dbReference type="NCBI Taxonomy" id="2984846"/>
    <lineage>
        <taxon>Bacteria</taxon>
        <taxon>Pseudomonadati</taxon>
        <taxon>Pseudomonadota</taxon>
        <taxon>Gammaproteobacteria</taxon>
        <taxon>Alteromonadales</taxon>
        <taxon>Alteromonadaceae</taxon>
        <taxon>Catenovulum</taxon>
    </lineage>
</organism>
<evidence type="ECO:0000256" key="1">
    <source>
        <dbReference type="ARBA" id="ARBA00010688"/>
    </source>
</evidence>
<dbReference type="GO" id="GO:0016301">
    <property type="term" value="F:kinase activity"/>
    <property type="evidence" value="ECO:0007669"/>
    <property type="project" value="UniProtKB-KW"/>
</dbReference>
<dbReference type="SUPFAM" id="SSF53613">
    <property type="entry name" value="Ribokinase-like"/>
    <property type="match status" value="1"/>
</dbReference>
<dbReference type="InterPro" id="IPR029056">
    <property type="entry name" value="Ribokinase-like"/>
</dbReference>
<proteinExistence type="inferred from homology"/>
<keyword evidence="2" id="KW-0808">Transferase</keyword>
<evidence type="ECO:0000313" key="5">
    <source>
        <dbReference type="EMBL" id="WAJ72045.1"/>
    </source>
</evidence>
<dbReference type="RefSeq" id="WP_268076762.1">
    <property type="nucleotide sequence ID" value="NZ_CP109967.1"/>
</dbReference>
<dbReference type="InterPro" id="IPR050306">
    <property type="entry name" value="PfkB_Carbo_kinase"/>
</dbReference>
<protein>
    <submittedName>
        <fullName evidence="5">Sugar kinase</fullName>
    </submittedName>
</protein>
<dbReference type="CDD" id="cd01166">
    <property type="entry name" value="KdgK"/>
    <property type="match status" value="1"/>
</dbReference>
<keyword evidence="6" id="KW-1185">Reference proteome</keyword>
<dbReference type="PANTHER" id="PTHR43085:SF15">
    <property type="entry name" value="2-DEHYDRO-3-DEOXYGLUCONOKINASE"/>
    <property type="match status" value="1"/>
</dbReference>